<protein>
    <submittedName>
        <fullName evidence="1">DUF4837 family protein</fullName>
    </submittedName>
</protein>
<evidence type="ECO:0000313" key="2">
    <source>
        <dbReference type="Proteomes" id="UP000270673"/>
    </source>
</evidence>
<keyword evidence="2" id="KW-1185">Reference proteome</keyword>
<dbReference type="AlphaFoldDB" id="A0A3Q9IQG5"/>
<dbReference type="Proteomes" id="UP000270673">
    <property type="component" value="Chromosome"/>
</dbReference>
<dbReference type="PROSITE" id="PS51257">
    <property type="entry name" value="PROKAR_LIPOPROTEIN"/>
    <property type="match status" value="1"/>
</dbReference>
<dbReference type="EMBL" id="CP032819">
    <property type="protein sequence ID" value="AZS29693.1"/>
    <property type="molecule type" value="Genomic_DNA"/>
</dbReference>
<name>A0A3Q9IQG5_9BACT</name>
<organism evidence="1 2">
    <name type="scientific">Butyricimonas faecalis</name>
    <dbReference type="NCBI Taxonomy" id="2093856"/>
    <lineage>
        <taxon>Bacteria</taxon>
        <taxon>Pseudomonadati</taxon>
        <taxon>Bacteroidota</taxon>
        <taxon>Bacteroidia</taxon>
        <taxon>Bacteroidales</taxon>
        <taxon>Odoribacteraceae</taxon>
        <taxon>Butyricimonas</taxon>
    </lineage>
</organism>
<dbReference type="KEGG" id="buy:D8S85_09140"/>
<sequence length="334" mass="39081">MKNIVFVFVMVLMLASCKEATKNLMSSVTGKINQVLVIAEKNTWDGPVGDTIREFFGQDQDGLPQSEPIFDVLNLPEKYFDKNMKGHRNVLQVVISSAIDSAYVQYVDSPWAKTQKFIKIAAPDRKTFFKLFDENKLKILGIYAKAERDRLISIYKRTADTRIFNLFKKKYDILLYCPTGYYVNKDTTDFVWMSSETTKNSKGIIFFTEKYEHESQFNYAIIFDRVNEELKKHIPGPREGSYMALDLEVPYTAVQYKYNGHYAVLFRGLWMVVNDFMAGPYELNVVLDEEHQRVIYMMGYVYYPNEEKRDMMKQVDAILNTMVIDYKDKEEKTK</sequence>
<reference evidence="1 2" key="1">
    <citation type="submission" date="2018-10" db="EMBL/GenBank/DDBJ databases">
        <title>Butyricimonas faecalis sp. nov., isolated from human faeces and emended description of the genus Butyricimonas.</title>
        <authorList>
            <person name="Le Roy T."/>
            <person name="Van der Smissen P."/>
            <person name="Paquot A."/>
            <person name="Delzenne N."/>
            <person name="Muccioli G."/>
            <person name="Collet J.-F."/>
            <person name="Cani P.D."/>
        </authorList>
    </citation>
    <scope>NUCLEOTIDE SEQUENCE [LARGE SCALE GENOMIC DNA]</scope>
    <source>
        <strain evidence="1 2">H184</strain>
    </source>
</reference>
<dbReference type="InterPro" id="IPR032286">
    <property type="entry name" value="DUF4837"/>
</dbReference>
<dbReference type="OrthoDB" id="1115230at2"/>
<dbReference type="RefSeq" id="WP_106480429.1">
    <property type="nucleotide sequence ID" value="NZ_CP032819.1"/>
</dbReference>
<accession>A0A3Q9IQG5</accession>
<proteinExistence type="predicted"/>
<gene>
    <name evidence="1" type="ORF">D8S85_09140</name>
</gene>
<evidence type="ECO:0000313" key="1">
    <source>
        <dbReference type="EMBL" id="AZS29693.1"/>
    </source>
</evidence>
<dbReference type="Pfam" id="PF16125">
    <property type="entry name" value="DUF4837"/>
    <property type="match status" value="1"/>
</dbReference>